<dbReference type="AlphaFoldDB" id="A0A1W2TUE7"/>
<feature type="coiled-coil region" evidence="1">
    <location>
        <begin position="357"/>
        <end position="387"/>
    </location>
</feature>
<evidence type="ECO:0000313" key="4">
    <source>
        <dbReference type="Proteomes" id="UP000054516"/>
    </source>
</evidence>
<evidence type="ECO:0000256" key="2">
    <source>
        <dbReference type="SAM" id="MobiDB-lite"/>
    </source>
</evidence>
<dbReference type="EMBL" id="DF977546">
    <property type="protein sequence ID" value="GAP92238.2"/>
    <property type="molecule type" value="Genomic_DNA"/>
</dbReference>
<sequence>MAIFSLLAEISTPSHMKSMHQQAFVGSHADRVDLIAFVKALNARYNSVPPKSRITTSPSPPAPDDQSDAGSEEPDIDENSVSDGSTPSLFARENPRQESQEQPSALYPFEFNHDKTAAIEIAINDGSDASYGADSAAISDTSFTPPTALRGLEHIDAEGRRHVLAPPGFRADDNGGGDASYGADSAAISDTSFTPPKALRGLERIDAEGRRHVLAPPGFRGGDQSKREGRYIWTNHDGTKHLMPPPGFNGLCARPLQQNEAREEREPAHRFIRTGHDGAERLMPPPGFDGLCARPMQEKEEPAHRFIQTAHDGTKHLMPPPGFGGLRPQPLEPEQPEQPEQVESEALLFQREWEYAKRQKQEELRLQKEEELRLQREEELRLQKQEELRLQKQWEYYRYRIAAEEERKKTLRFEKRWDYGKPGDDEIGLLSLTFMWEPERPRQRTPAQYVMPRDGKSLLPFRLYSRAAELLHESTNLLIPASRARVPGATGRPVAGWTGEFQKNIFEAEDELFHTGPYPISSF</sequence>
<accession>A0A1W2TUE7</accession>
<proteinExistence type="predicted"/>
<protein>
    <submittedName>
        <fullName evidence="3">Uncharacterized protein</fullName>
    </submittedName>
</protein>
<keyword evidence="4" id="KW-1185">Reference proteome</keyword>
<keyword evidence="1" id="KW-0175">Coiled coil</keyword>
<name>A0A1W2TUE7_ROSNE</name>
<dbReference type="OrthoDB" id="4779247at2759"/>
<evidence type="ECO:0000256" key="1">
    <source>
        <dbReference type="SAM" id="Coils"/>
    </source>
</evidence>
<reference evidence="3" key="1">
    <citation type="submission" date="2016-03" db="EMBL/GenBank/DDBJ databases">
        <title>Draft genome sequence of Rosellinia necatrix.</title>
        <authorList>
            <person name="Kanematsu S."/>
        </authorList>
    </citation>
    <scope>NUCLEOTIDE SEQUENCE [LARGE SCALE GENOMIC DNA]</scope>
    <source>
        <strain evidence="3">W97</strain>
    </source>
</reference>
<feature type="compositionally biased region" description="Acidic residues" evidence="2">
    <location>
        <begin position="65"/>
        <end position="80"/>
    </location>
</feature>
<gene>
    <name evidence="3" type="ORF">SAMD00023353_10100040</name>
</gene>
<feature type="region of interest" description="Disordered" evidence="2">
    <location>
        <begin position="321"/>
        <end position="341"/>
    </location>
</feature>
<evidence type="ECO:0000313" key="3">
    <source>
        <dbReference type="EMBL" id="GAP92238.2"/>
    </source>
</evidence>
<dbReference type="Proteomes" id="UP000054516">
    <property type="component" value="Unassembled WGS sequence"/>
</dbReference>
<organism evidence="3">
    <name type="scientific">Rosellinia necatrix</name>
    <name type="common">White root-rot fungus</name>
    <dbReference type="NCBI Taxonomy" id="77044"/>
    <lineage>
        <taxon>Eukaryota</taxon>
        <taxon>Fungi</taxon>
        <taxon>Dikarya</taxon>
        <taxon>Ascomycota</taxon>
        <taxon>Pezizomycotina</taxon>
        <taxon>Sordariomycetes</taxon>
        <taxon>Xylariomycetidae</taxon>
        <taxon>Xylariales</taxon>
        <taxon>Xylariaceae</taxon>
        <taxon>Rosellinia</taxon>
    </lineage>
</organism>
<feature type="region of interest" description="Disordered" evidence="2">
    <location>
        <begin position="48"/>
        <end position="104"/>
    </location>
</feature>